<dbReference type="InterPro" id="IPR013545">
    <property type="entry name" value="T2SS_protein-GspG_C"/>
</dbReference>
<keyword evidence="3" id="KW-1185">Reference proteome</keyword>
<reference evidence="2 3" key="1">
    <citation type="submission" date="2020-08" db="EMBL/GenBank/DDBJ databases">
        <title>Genomic Encyclopedia of Type Strains, Phase IV (KMG-IV): sequencing the most valuable type-strain genomes for metagenomic binning, comparative biology and taxonomic classification.</title>
        <authorList>
            <person name="Goeker M."/>
        </authorList>
    </citation>
    <scope>NUCLEOTIDE SEQUENCE [LARGE SCALE GENOMIC DNA]</scope>
    <source>
        <strain evidence="2 3">DSM 23958</strain>
    </source>
</reference>
<dbReference type="Pfam" id="PF08334">
    <property type="entry name" value="T2SSG"/>
    <property type="match status" value="1"/>
</dbReference>
<feature type="domain" description="Type II secretion system protein GspG C-terminal" evidence="1">
    <location>
        <begin position="15"/>
        <end position="123"/>
    </location>
</feature>
<protein>
    <submittedName>
        <fullName evidence="2">General secretion pathway protein G</fullName>
    </submittedName>
</protein>
<evidence type="ECO:0000313" key="2">
    <source>
        <dbReference type="EMBL" id="MBB5204485.1"/>
    </source>
</evidence>
<dbReference type="Gene3D" id="3.30.700.10">
    <property type="entry name" value="Glycoprotein, Type 4 Pilin"/>
    <property type="match status" value="1"/>
</dbReference>
<sequence length="124" mass="12945">MMVIIGLLAGLVGPRILGKAESSKVQTAKTQIKMLQSAVGIMQLDIGVIPSSDQGLKLLLEAPANEPLRSQWKGPYIDGSLPLDPWNTPYVYTVPGPNGQPFSIMSFGADGKPGGEGLNADVGG</sequence>
<dbReference type="NCBIfam" id="TIGR01710">
    <property type="entry name" value="typeII_sec_gspG"/>
    <property type="match status" value="1"/>
</dbReference>
<dbReference type="GO" id="GO:0015627">
    <property type="term" value="C:type II protein secretion system complex"/>
    <property type="evidence" value="ECO:0007669"/>
    <property type="project" value="InterPro"/>
</dbReference>
<dbReference type="GO" id="GO:0015628">
    <property type="term" value="P:protein secretion by the type II secretion system"/>
    <property type="evidence" value="ECO:0007669"/>
    <property type="project" value="InterPro"/>
</dbReference>
<dbReference type="AlphaFoldDB" id="A0A840S2F4"/>
<evidence type="ECO:0000313" key="3">
    <source>
        <dbReference type="Proteomes" id="UP000554837"/>
    </source>
</evidence>
<name>A0A840S2F4_9BURK</name>
<dbReference type="SUPFAM" id="SSF54523">
    <property type="entry name" value="Pili subunits"/>
    <property type="match status" value="1"/>
</dbReference>
<gene>
    <name evidence="2" type="ORF">HNQ51_001799</name>
</gene>
<dbReference type="EMBL" id="JACHHO010000002">
    <property type="protein sequence ID" value="MBB5204485.1"/>
    <property type="molecule type" value="Genomic_DNA"/>
</dbReference>
<dbReference type="Proteomes" id="UP000554837">
    <property type="component" value="Unassembled WGS sequence"/>
</dbReference>
<proteinExistence type="predicted"/>
<evidence type="ECO:0000259" key="1">
    <source>
        <dbReference type="Pfam" id="PF08334"/>
    </source>
</evidence>
<dbReference type="InterPro" id="IPR045584">
    <property type="entry name" value="Pilin-like"/>
</dbReference>
<dbReference type="InterPro" id="IPR010054">
    <property type="entry name" value="Type2_sec_GspG"/>
</dbReference>
<comment type="caution">
    <text evidence="2">The sequence shown here is derived from an EMBL/GenBank/DDBJ whole genome shotgun (WGS) entry which is preliminary data.</text>
</comment>
<organism evidence="2 3">
    <name type="scientific">Inhella inkyongensis</name>
    <dbReference type="NCBI Taxonomy" id="392593"/>
    <lineage>
        <taxon>Bacteria</taxon>
        <taxon>Pseudomonadati</taxon>
        <taxon>Pseudomonadota</taxon>
        <taxon>Betaproteobacteria</taxon>
        <taxon>Burkholderiales</taxon>
        <taxon>Sphaerotilaceae</taxon>
        <taxon>Inhella</taxon>
    </lineage>
</organism>
<accession>A0A840S2F4</accession>